<evidence type="ECO:0000313" key="1">
    <source>
        <dbReference type="EMBL" id="KAI9896881.1"/>
    </source>
</evidence>
<keyword evidence="2" id="KW-1185">Reference proteome</keyword>
<dbReference type="Proteomes" id="UP001163324">
    <property type="component" value="Chromosome 8"/>
</dbReference>
<dbReference type="EMBL" id="CM047947">
    <property type="protein sequence ID" value="KAI9896881.1"/>
    <property type="molecule type" value="Genomic_DNA"/>
</dbReference>
<name>A0ACC0UT91_9HYPO</name>
<organism evidence="1 2">
    <name type="scientific">Trichothecium roseum</name>
    <dbReference type="NCBI Taxonomy" id="47278"/>
    <lineage>
        <taxon>Eukaryota</taxon>
        <taxon>Fungi</taxon>
        <taxon>Dikarya</taxon>
        <taxon>Ascomycota</taxon>
        <taxon>Pezizomycotina</taxon>
        <taxon>Sordariomycetes</taxon>
        <taxon>Hypocreomycetidae</taxon>
        <taxon>Hypocreales</taxon>
        <taxon>Hypocreales incertae sedis</taxon>
        <taxon>Trichothecium</taxon>
    </lineage>
</organism>
<evidence type="ECO:0000313" key="2">
    <source>
        <dbReference type="Proteomes" id="UP001163324"/>
    </source>
</evidence>
<sequence>MTAIKILITGATGYIGGSVLSTLLKSTDSNIKNAEYSALVRKQEHADLLGKHGVKGILFSGLEDVDAVRKAASEHDVVINTASAFQPGAAGAIIDGLSDRKKQTGKEAYLIHTSGTSSIGDRPITKTFTETRILSDEDDIYAYERKREDQEAYAQRTTDLVVFEKGDEAAIKYYILMSPTIYGIGSGLFNRTSIQIDGIMRAARRDGYTSVIGSGAAEWDHVHIEDLVALYELILSRALAGADEDDLPSNRRGLYFNETGHHTWREISDRVAAEGAALGHLGSDEVREVSLEDGSKAFGPPPFVAELGFSSRARSRADKARRIGWKPTKTRKDFEDSFAEEWRFIGKEE</sequence>
<protein>
    <submittedName>
        <fullName evidence="1">Uncharacterized protein</fullName>
    </submittedName>
</protein>
<reference evidence="1" key="1">
    <citation type="submission" date="2022-10" db="EMBL/GenBank/DDBJ databases">
        <title>Complete Genome of Trichothecium roseum strain YXFP-22015, a Plant Pathogen Isolated from Citrus.</title>
        <authorList>
            <person name="Wang Y."/>
            <person name="Zhu L."/>
        </authorList>
    </citation>
    <scope>NUCLEOTIDE SEQUENCE</scope>
    <source>
        <strain evidence="1">YXFP-22015</strain>
    </source>
</reference>
<accession>A0ACC0UT91</accession>
<gene>
    <name evidence="1" type="ORF">N3K66_007903</name>
</gene>
<proteinExistence type="predicted"/>
<comment type="caution">
    <text evidence="1">The sequence shown here is derived from an EMBL/GenBank/DDBJ whole genome shotgun (WGS) entry which is preliminary data.</text>
</comment>